<keyword evidence="2" id="KW-0732">Signal</keyword>
<dbReference type="GO" id="GO:0000978">
    <property type="term" value="F:RNA polymerase II cis-regulatory region sequence-specific DNA binding"/>
    <property type="evidence" value="ECO:0007669"/>
    <property type="project" value="TreeGrafter"/>
</dbReference>
<comment type="caution">
    <text evidence="3">The sequence shown here is derived from an EMBL/GenBank/DDBJ whole genome shotgun (WGS) entry which is preliminary data.</text>
</comment>
<dbReference type="OrthoDB" id="10068888at2759"/>
<dbReference type="GO" id="GO:0005634">
    <property type="term" value="C:nucleus"/>
    <property type="evidence" value="ECO:0007669"/>
    <property type="project" value="TreeGrafter"/>
</dbReference>
<reference evidence="3" key="1">
    <citation type="submission" date="2019-05" db="EMBL/GenBank/DDBJ databases">
        <title>Annotation for the trematode Fasciolopsis buski.</title>
        <authorList>
            <person name="Choi Y.-J."/>
        </authorList>
    </citation>
    <scope>NUCLEOTIDE SEQUENCE</scope>
    <source>
        <strain evidence="3">HT</strain>
        <tissue evidence="3">Whole worm</tissue>
    </source>
</reference>
<feature type="compositionally biased region" description="Polar residues" evidence="1">
    <location>
        <begin position="415"/>
        <end position="424"/>
    </location>
</feature>
<feature type="region of interest" description="Disordered" evidence="1">
    <location>
        <begin position="414"/>
        <end position="455"/>
    </location>
</feature>
<evidence type="ECO:0000256" key="1">
    <source>
        <dbReference type="SAM" id="MobiDB-lite"/>
    </source>
</evidence>
<dbReference type="EMBL" id="LUCM01004569">
    <property type="protein sequence ID" value="KAA0194158.1"/>
    <property type="molecule type" value="Genomic_DNA"/>
</dbReference>
<sequence>MSLLLYFVVFQSTIAQQLGLEVSTVANFFMNARRRSLDKWQEDASKASSLADSPSPGSPSSRSGQLPRSASANVCCMKEGDSSSMEPCSPGDRRLSTNTMNLVGQIPSNKPNEGSYLSTARTELGRLTRSGCLINATSVPVASLNGQSSLGINGANLFNSIHRTASAQPTFVSTTPVSNFVNPGHISGVPAPNLTHLSGAYSGNTFVSHHEGSQLNSNNHLYHTQHQHSLQHAHHPGMGIQKPVMQQPSFMDRSEIHLPSSSNPNIMHCPSKGALSSVLMRDPTYPQGNRGRTPHAFVFPPASIHAPQAIGTPHLNLFHPGTGVTGAVRNHFLMRDLGSGAQFDHHFLDTMSNGQRALTAQALELCNSLAAANAASLSTVEGHTGEDNGPAQSQFMMNSDVKVLPAEISEEFKTKNVTCSSDHPSSSDERGSSNAVDQMEDAVSPNAPTLNSMRQDYFPSGEMGHIKGDISCLSDAICGLVNSDDADLHEALNECDSDDSS</sequence>
<dbReference type="Gene3D" id="1.10.10.60">
    <property type="entry name" value="Homeodomain-like"/>
    <property type="match status" value="1"/>
</dbReference>
<feature type="compositionally biased region" description="Low complexity" evidence="1">
    <location>
        <begin position="47"/>
        <end position="69"/>
    </location>
</feature>
<dbReference type="Proteomes" id="UP000728185">
    <property type="component" value="Unassembled WGS sequence"/>
</dbReference>
<evidence type="ECO:0000313" key="4">
    <source>
        <dbReference type="Proteomes" id="UP000728185"/>
    </source>
</evidence>
<name>A0A8E0RWX9_9TREM</name>
<dbReference type="CDD" id="cd00086">
    <property type="entry name" value="homeodomain"/>
    <property type="match status" value="1"/>
</dbReference>
<keyword evidence="4" id="KW-1185">Reference proteome</keyword>
<feature type="chain" id="PRO_5034624953" evidence="2">
    <location>
        <begin position="16"/>
        <end position="501"/>
    </location>
</feature>
<organism evidence="3 4">
    <name type="scientific">Fasciolopsis buskii</name>
    <dbReference type="NCBI Taxonomy" id="27845"/>
    <lineage>
        <taxon>Eukaryota</taxon>
        <taxon>Metazoa</taxon>
        <taxon>Spiralia</taxon>
        <taxon>Lophotrochozoa</taxon>
        <taxon>Platyhelminthes</taxon>
        <taxon>Trematoda</taxon>
        <taxon>Digenea</taxon>
        <taxon>Plagiorchiida</taxon>
        <taxon>Echinostomata</taxon>
        <taxon>Echinostomatoidea</taxon>
        <taxon>Fasciolidae</taxon>
        <taxon>Fasciolopsis</taxon>
    </lineage>
</organism>
<dbReference type="AlphaFoldDB" id="A0A8E0RWX9"/>
<dbReference type="GO" id="GO:0000981">
    <property type="term" value="F:DNA-binding transcription factor activity, RNA polymerase II-specific"/>
    <property type="evidence" value="ECO:0007669"/>
    <property type="project" value="TreeGrafter"/>
</dbReference>
<feature type="region of interest" description="Disordered" evidence="1">
    <location>
        <begin position="40"/>
        <end position="69"/>
    </location>
</feature>
<dbReference type="PANTHER" id="PTHR14057">
    <property type="entry name" value="TRANSCRIPTION FACTOR ONECUT"/>
    <property type="match status" value="1"/>
</dbReference>
<accession>A0A8E0RWX9</accession>
<proteinExistence type="predicted"/>
<feature type="signal peptide" evidence="2">
    <location>
        <begin position="1"/>
        <end position="15"/>
    </location>
</feature>
<evidence type="ECO:0000256" key="2">
    <source>
        <dbReference type="SAM" id="SignalP"/>
    </source>
</evidence>
<dbReference type="PANTHER" id="PTHR14057:SF47">
    <property type="entry name" value="HOMEOBOX PROTEIN ONECUT"/>
    <property type="match status" value="1"/>
</dbReference>
<protein>
    <submittedName>
        <fullName evidence="3">One cut domain family member</fullName>
    </submittedName>
</protein>
<dbReference type="InterPro" id="IPR001356">
    <property type="entry name" value="HD"/>
</dbReference>
<gene>
    <name evidence="3" type="ORF">FBUS_03761</name>
</gene>
<evidence type="ECO:0000313" key="3">
    <source>
        <dbReference type="EMBL" id="KAA0194158.1"/>
    </source>
</evidence>
<dbReference type="InterPro" id="IPR051649">
    <property type="entry name" value="CUT_Homeobox"/>
</dbReference>